<protein>
    <recommendedName>
        <fullName evidence="3">Phosphoribosylpyrophosphate synthetase</fullName>
    </recommendedName>
</protein>
<gene>
    <name evidence="1" type="ORF">AAGV33_03870</name>
</gene>
<dbReference type="RefSeq" id="WP_373390637.1">
    <property type="nucleotide sequence ID" value="NZ_JBCFQJ010000005.1"/>
</dbReference>
<sequence length="102" mass="11610">MDTIYHYASVSKALDELNENGFNYDFNQHEDVILKNPNNYEIKHIYRYEGESNPDDEAIVYGIQSKSGKKGVYVAGFAANSINETGQILLDISIKCRNKTKE</sequence>
<name>A0ABV4TKU9_9FLAO</name>
<evidence type="ECO:0000313" key="1">
    <source>
        <dbReference type="EMBL" id="MFA9193532.1"/>
    </source>
</evidence>
<evidence type="ECO:0000313" key="2">
    <source>
        <dbReference type="Proteomes" id="UP001574170"/>
    </source>
</evidence>
<dbReference type="Proteomes" id="UP001574170">
    <property type="component" value="Unassembled WGS sequence"/>
</dbReference>
<accession>A0ABV4TKU9</accession>
<evidence type="ECO:0008006" key="3">
    <source>
        <dbReference type="Google" id="ProtNLM"/>
    </source>
</evidence>
<keyword evidence="2" id="KW-1185">Reference proteome</keyword>
<proteinExistence type="predicted"/>
<reference evidence="1 2" key="1">
    <citation type="submission" date="2024-04" db="EMBL/GenBank/DDBJ databases">
        <title>New Clade of Flavobacterium.</title>
        <authorList>
            <person name="Matos L."/>
            <person name="Proenca D.N."/>
            <person name="Fransisco R.M."/>
            <person name="Chung A.P."/>
            <person name="Maccario L."/>
            <person name="Sorensen S.J."/>
            <person name="Morais P.V."/>
        </authorList>
    </citation>
    <scope>NUCLEOTIDE SEQUENCE [LARGE SCALE GENOMIC DNA]</scope>
    <source>
        <strain evidence="1 2">FBOR7N2.3</strain>
    </source>
</reference>
<comment type="caution">
    <text evidence="1">The sequence shown here is derived from an EMBL/GenBank/DDBJ whole genome shotgun (WGS) entry which is preliminary data.</text>
</comment>
<organism evidence="1 2">
    <name type="scientific">Flavobacterium magnesitis</name>
    <dbReference type="NCBI Taxonomy" id="3138077"/>
    <lineage>
        <taxon>Bacteria</taxon>
        <taxon>Pseudomonadati</taxon>
        <taxon>Bacteroidota</taxon>
        <taxon>Flavobacteriia</taxon>
        <taxon>Flavobacteriales</taxon>
        <taxon>Flavobacteriaceae</taxon>
        <taxon>Flavobacterium</taxon>
    </lineage>
</organism>
<dbReference type="EMBL" id="JBCFQK010000003">
    <property type="protein sequence ID" value="MFA9193532.1"/>
    <property type="molecule type" value="Genomic_DNA"/>
</dbReference>